<sequence>MPDMLYGFFGLGDILYHFTSAIERQRESNVSSSLVTRSLYYIHSGFSYKPNRTPLSKHPIRPEDPSPSVMAPVGPRASKEEFMQALALDSQDPQHEQIYRAMREQDEAIIVYNRLNEDTSHLLDSVANDPSTRPPFFWHHIRPERQRWGIIEIAQNAGPLTRPFFTRGATAGEYGPNWVSGWLLYSVFRSRDVRNNRNRRKGDDQGQASKTKKQEEDAPPKKYYDPVRNG</sequence>
<name>A0A5N6YB85_9EURO</name>
<evidence type="ECO:0000256" key="1">
    <source>
        <dbReference type="SAM" id="MobiDB-lite"/>
    </source>
</evidence>
<dbReference type="OrthoDB" id="4502478at2759"/>
<gene>
    <name evidence="2" type="ORF">BDV24DRAFT_151561</name>
</gene>
<organism evidence="2">
    <name type="scientific">Aspergillus arachidicola</name>
    <dbReference type="NCBI Taxonomy" id="656916"/>
    <lineage>
        <taxon>Eukaryota</taxon>
        <taxon>Fungi</taxon>
        <taxon>Dikarya</taxon>
        <taxon>Ascomycota</taxon>
        <taxon>Pezizomycotina</taxon>
        <taxon>Eurotiomycetes</taxon>
        <taxon>Eurotiomycetidae</taxon>
        <taxon>Eurotiales</taxon>
        <taxon>Aspergillaceae</taxon>
        <taxon>Aspergillus</taxon>
        <taxon>Aspergillus subgen. Circumdati</taxon>
    </lineage>
</organism>
<feature type="compositionally biased region" description="Basic and acidic residues" evidence="1">
    <location>
        <begin position="212"/>
        <end position="230"/>
    </location>
</feature>
<dbReference type="AlphaFoldDB" id="A0A5N6YB85"/>
<protein>
    <submittedName>
        <fullName evidence="2">Uncharacterized protein</fullName>
    </submittedName>
</protein>
<reference evidence="2" key="1">
    <citation type="submission" date="2019-04" db="EMBL/GenBank/DDBJ databases">
        <title>Friends and foes A comparative genomics study of 23 Aspergillus species from section Flavi.</title>
        <authorList>
            <consortium name="DOE Joint Genome Institute"/>
            <person name="Kjaerbolling I."/>
            <person name="Vesth T."/>
            <person name="Frisvad J.C."/>
            <person name="Nybo J.L."/>
            <person name="Theobald S."/>
            <person name="Kildgaard S."/>
            <person name="Isbrandt T."/>
            <person name="Kuo A."/>
            <person name="Sato A."/>
            <person name="Lyhne E.K."/>
            <person name="Kogle M.E."/>
            <person name="Wiebenga A."/>
            <person name="Kun R.S."/>
            <person name="Lubbers R.J."/>
            <person name="Makela M.R."/>
            <person name="Barry K."/>
            <person name="Chovatia M."/>
            <person name="Clum A."/>
            <person name="Daum C."/>
            <person name="Haridas S."/>
            <person name="He G."/>
            <person name="LaButti K."/>
            <person name="Lipzen A."/>
            <person name="Mondo S."/>
            <person name="Riley R."/>
            <person name="Salamov A."/>
            <person name="Simmons B.A."/>
            <person name="Magnuson J.K."/>
            <person name="Henrissat B."/>
            <person name="Mortensen U.H."/>
            <person name="Larsen T.O."/>
            <person name="Devries R.P."/>
            <person name="Grigoriev I.V."/>
            <person name="Machida M."/>
            <person name="Baker S.E."/>
            <person name="Andersen M.R."/>
        </authorList>
    </citation>
    <scope>NUCLEOTIDE SEQUENCE</scope>
    <source>
        <strain evidence="2">CBS 117612</strain>
    </source>
</reference>
<dbReference type="Proteomes" id="UP000325558">
    <property type="component" value="Unassembled WGS sequence"/>
</dbReference>
<feature type="region of interest" description="Disordered" evidence="1">
    <location>
        <begin position="195"/>
        <end position="230"/>
    </location>
</feature>
<proteinExistence type="predicted"/>
<dbReference type="EMBL" id="ML737144">
    <property type="protein sequence ID" value="KAE8340890.1"/>
    <property type="molecule type" value="Genomic_DNA"/>
</dbReference>
<accession>A0A5N6YB85</accession>
<evidence type="ECO:0000313" key="2">
    <source>
        <dbReference type="EMBL" id="KAE8340890.1"/>
    </source>
</evidence>